<dbReference type="AlphaFoldDB" id="A0AAD6ZX54"/>
<name>A0AAD6ZX54_9AGAR</name>
<evidence type="ECO:0000256" key="6">
    <source>
        <dbReference type="ARBA" id="ARBA00022840"/>
    </source>
</evidence>
<keyword evidence="6" id="KW-0067">ATP-binding</keyword>
<evidence type="ECO:0000256" key="5">
    <source>
        <dbReference type="ARBA" id="ARBA00022777"/>
    </source>
</evidence>
<dbReference type="PROSITE" id="PS00109">
    <property type="entry name" value="PROTEIN_KINASE_TYR"/>
    <property type="match status" value="1"/>
</dbReference>
<evidence type="ECO:0000313" key="10">
    <source>
        <dbReference type="EMBL" id="KAJ7343381.1"/>
    </source>
</evidence>
<keyword evidence="4" id="KW-0547">Nucleotide-binding</keyword>
<evidence type="ECO:0000256" key="8">
    <source>
        <dbReference type="ARBA" id="ARBA00048679"/>
    </source>
</evidence>
<comment type="catalytic activity">
    <reaction evidence="8">
        <text>L-seryl-[protein] + ATP = O-phospho-L-seryl-[protein] + ADP + H(+)</text>
        <dbReference type="Rhea" id="RHEA:17989"/>
        <dbReference type="Rhea" id="RHEA-COMP:9863"/>
        <dbReference type="Rhea" id="RHEA-COMP:11604"/>
        <dbReference type="ChEBI" id="CHEBI:15378"/>
        <dbReference type="ChEBI" id="CHEBI:29999"/>
        <dbReference type="ChEBI" id="CHEBI:30616"/>
        <dbReference type="ChEBI" id="CHEBI:83421"/>
        <dbReference type="ChEBI" id="CHEBI:456216"/>
        <dbReference type="EC" id="2.7.11.1"/>
    </reaction>
</comment>
<gene>
    <name evidence="10" type="ORF">DFH08DRAFT_872529</name>
</gene>
<proteinExistence type="predicted"/>
<reference evidence="10" key="1">
    <citation type="submission" date="2023-03" db="EMBL/GenBank/DDBJ databases">
        <title>Massive genome expansion in bonnet fungi (Mycena s.s.) driven by repeated elements and novel gene families across ecological guilds.</title>
        <authorList>
            <consortium name="Lawrence Berkeley National Laboratory"/>
            <person name="Harder C.B."/>
            <person name="Miyauchi S."/>
            <person name="Viragh M."/>
            <person name="Kuo A."/>
            <person name="Thoen E."/>
            <person name="Andreopoulos B."/>
            <person name="Lu D."/>
            <person name="Skrede I."/>
            <person name="Drula E."/>
            <person name="Henrissat B."/>
            <person name="Morin E."/>
            <person name="Kohler A."/>
            <person name="Barry K."/>
            <person name="LaButti K."/>
            <person name="Morin E."/>
            <person name="Salamov A."/>
            <person name="Lipzen A."/>
            <person name="Mereny Z."/>
            <person name="Hegedus B."/>
            <person name="Baldrian P."/>
            <person name="Stursova M."/>
            <person name="Weitz H."/>
            <person name="Taylor A."/>
            <person name="Grigoriev I.V."/>
            <person name="Nagy L.G."/>
            <person name="Martin F."/>
            <person name="Kauserud H."/>
        </authorList>
    </citation>
    <scope>NUCLEOTIDE SEQUENCE</scope>
    <source>
        <strain evidence="10">CBHHK002</strain>
    </source>
</reference>
<comment type="catalytic activity">
    <reaction evidence="7">
        <text>L-threonyl-[protein] + ATP = O-phospho-L-threonyl-[protein] + ADP + H(+)</text>
        <dbReference type="Rhea" id="RHEA:46608"/>
        <dbReference type="Rhea" id="RHEA-COMP:11060"/>
        <dbReference type="Rhea" id="RHEA-COMP:11605"/>
        <dbReference type="ChEBI" id="CHEBI:15378"/>
        <dbReference type="ChEBI" id="CHEBI:30013"/>
        <dbReference type="ChEBI" id="CHEBI:30616"/>
        <dbReference type="ChEBI" id="CHEBI:61977"/>
        <dbReference type="ChEBI" id="CHEBI:456216"/>
        <dbReference type="EC" id="2.7.11.1"/>
    </reaction>
</comment>
<evidence type="ECO:0000313" key="11">
    <source>
        <dbReference type="Proteomes" id="UP001218218"/>
    </source>
</evidence>
<dbReference type="GO" id="GO:0004674">
    <property type="term" value="F:protein serine/threonine kinase activity"/>
    <property type="evidence" value="ECO:0007669"/>
    <property type="project" value="UniProtKB-KW"/>
</dbReference>
<keyword evidence="11" id="KW-1185">Reference proteome</keyword>
<dbReference type="EC" id="2.7.11.1" evidence="1"/>
<accession>A0AAD6ZX54</accession>
<protein>
    <recommendedName>
        <fullName evidence="1">non-specific serine/threonine protein kinase</fullName>
        <ecNumber evidence="1">2.7.11.1</ecNumber>
    </recommendedName>
</protein>
<dbReference type="Gene3D" id="1.10.510.10">
    <property type="entry name" value="Transferase(Phosphotransferase) domain 1"/>
    <property type="match status" value="1"/>
</dbReference>
<dbReference type="GO" id="GO:0005524">
    <property type="term" value="F:ATP binding"/>
    <property type="evidence" value="ECO:0007669"/>
    <property type="project" value="UniProtKB-KW"/>
</dbReference>
<dbReference type="SUPFAM" id="SSF56112">
    <property type="entry name" value="Protein kinase-like (PK-like)"/>
    <property type="match status" value="1"/>
</dbReference>
<evidence type="ECO:0000256" key="4">
    <source>
        <dbReference type="ARBA" id="ARBA00022741"/>
    </source>
</evidence>
<dbReference type="InterPro" id="IPR008266">
    <property type="entry name" value="Tyr_kinase_AS"/>
</dbReference>
<keyword evidence="2" id="KW-0723">Serine/threonine-protein kinase</keyword>
<comment type="caution">
    <text evidence="10">The sequence shown here is derived from an EMBL/GenBank/DDBJ whole genome shotgun (WGS) entry which is preliminary data.</text>
</comment>
<dbReference type="InterPro" id="IPR018934">
    <property type="entry name" value="RIO_dom"/>
</dbReference>
<evidence type="ECO:0000256" key="1">
    <source>
        <dbReference type="ARBA" id="ARBA00012513"/>
    </source>
</evidence>
<evidence type="ECO:0000256" key="2">
    <source>
        <dbReference type="ARBA" id="ARBA00022527"/>
    </source>
</evidence>
<keyword evidence="5" id="KW-0418">Kinase</keyword>
<sequence length="239" mass="27072">MNDPIAAATLRVFFPTTSQWPGWHVPEFSLTSLTPSHDSAQEIIVKVDPESRSDYSSDSPVFRALRLSSSIEGPEGPSIFALKFAMREDLVDGLEEESRIYHHAQTLQGTAIPRCFGIYTGMGEQGQQIACLVLEYWGECLQQPFPVLPLDLKMQILERLSAIHREGLLHGDFAERNVLLHEGDVRIIDFDQTESGHDCRCKMNFRPGEKLPDIEDFGCDQLWEVCRSYLRIWDTTTGV</sequence>
<evidence type="ECO:0000256" key="3">
    <source>
        <dbReference type="ARBA" id="ARBA00022679"/>
    </source>
</evidence>
<dbReference type="EMBL" id="JARIHO010000023">
    <property type="protein sequence ID" value="KAJ7343381.1"/>
    <property type="molecule type" value="Genomic_DNA"/>
</dbReference>
<organism evidence="10 11">
    <name type="scientific">Mycena albidolilacea</name>
    <dbReference type="NCBI Taxonomy" id="1033008"/>
    <lineage>
        <taxon>Eukaryota</taxon>
        <taxon>Fungi</taxon>
        <taxon>Dikarya</taxon>
        <taxon>Basidiomycota</taxon>
        <taxon>Agaricomycotina</taxon>
        <taxon>Agaricomycetes</taxon>
        <taxon>Agaricomycetidae</taxon>
        <taxon>Agaricales</taxon>
        <taxon>Marasmiineae</taxon>
        <taxon>Mycenaceae</taxon>
        <taxon>Mycena</taxon>
    </lineage>
</organism>
<dbReference type="InterPro" id="IPR011009">
    <property type="entry name" value="Kinase-like_dom_sf"/>
</dbReference>
<dbReference type="Pfam" id="PF01163">
    <property type="entry name" value="RIO1"/>
    <property type="match status" value="1"/>
</dbReference>
<feature type="domain" description="RIO-type" evidence="9">
    <location>
        <begin position="155"/>
        <end position="193"/>
    </location>
</feature>
<evidence type="ECO:0000256" key="7">
    <source>
        <dbReference type="ARBA" id="ARBA00047899"/>
    </source>
</evidence>
<evidence type="ECO:0000259" key="9">
    <source>
        <dbReference type="Pfam" id="PF01163"/>
    </source>
</evidence>
<dbReference type="Proteomes" id="UP001218218">
    <property type="component" value="Unassembled WGS sequence"/>
</dbReference>
<keyword evidence="3" id="KW-0808">Transferase</keyword>